<dbReference type="InterPro" id="IPR025857">
    <property type="entry name" value="MacB_PCD"/>
</dbReference>
<evidence type="ECO:0000256" key="3">
    <source>
        <dbReference type="ARBA" id="ARBA00022692"/>
    </source>
</evidence>
<feature type="transmembrane region" description="Helical" evidence="6">
    <location>
        <begin position="383"/>
        <end position="406"/>
    </location>
</feature>
<evidence type="ECO:0000256" key="2">
    <source>
        <dbReference type="ARBA" id="ARBA00022475"/>
    </source>
</evidence>
<feature type="transmembrane region" description="Helical" evidence="6">
    <location>
        <begin position="292"/>
        <end position="311"/>
    </location>
</feature>
<evidence type="ECO:0000259" key="7">
    <source>
        <dbReference type="Pfam" id="PF02687"/>
    </source>
</evidence>
<evidence type="ECO:0000256" key="6">
    <source>
        <dbReference type="SAM" id="Phobius"/>
    </source>
</evidence>
<accession>A0A173MA05</accession>
<gene>
    <name evidence="9" type="ORF">SAMN05421788_11094</name>
</gene>
<feature type="transmembrane region" description="Helical" evidence="6">
    <location>
        <begin position="708"/>
        <end position="738"/>
    </location>
</feature>
<feature type="transmembrane region" description="Helical" evidence="6">
    <location>
        <begin position="336"/>
        <end position="363"/>
    </location>
</feature>
<evidence type="ECO:0000313" key="10">
    <source>
        <dbReference type="Proteomes" id="UP000186917"/>
    </source>
</evidence>
<dbReference type="PANTHER" id="PTHR30572:SF18">
    <property type="entry name" value="ABC-TYPE MACROLIDE FAMILY EXPORT SYSTEM PERMEASE COMPONENT 2"/>
    <property type="match status" value="1"/>
</dbReference>
<evidence type="ECO:0000256" key="5">
    <source>
        <dbReference type="ARBA" id="ARBA00023136"/>
    </source>
</evidence>
<dbReference type="Pfam" id="PF02687">
    <property type="entry name" value="FtsX"/>
    <property type="match status" value="2"/>
</dbReference>
<organism evidence="9 10">
    <name type="scientific">Filimonas lacunae</name>
    <dbReference type="NCBI Taxonomy" id="477680"/>
    <lineage>
        <taxon>Bacteria</taxon>
        <taxon>Pseudomonadati</taxon>
        <taxon>Bacteroidota</taxon>
        <taxon>Chitinophagia</taxon>
        <taxon>Chitinophagales</taxon>
        <taxon>Chitinophagaceae</taxon>
        <taxon>Filimonas</taxon>
    </lineage>
</organism>
<keyword evidence="2" id="KW-1003">Cell membrane</keyword>
<feature type="domain" description="ABC3 transporter permease C-terminal" evidence="7">
    <location>
        <begin position="295"/>
        <end position="408"/>
    </location>
</feature>
<dbReference type="InterPro" id="IPR050250">
    <property type="entry name" value="Macrolide_Exporter_MacB"/>
</dbReference>
<dbReference type="Pfam" id="PF12704">
    <property type="entry name" value="MacB_PCD"/>
    <property type="match status" value="2"/>
</dbReference>
<feature type="transmembrane region" description="Helical" evidence="6">
    <location>
        <begin position="427"/>
        <end position="450"/>
    </location>
</feature>
<dbReference type="EMBL" id="FTOR01000010">
    <property type="protein sequence ID" value="SIT31165.1"/>
    <property type="molecule type" value="Genomic_DNA"/>
</dbReference>
<evidence type="ECO:0000313" key="9">
    <source>
        <dbReference type="EMBL" id="SIT31165.1"/>
    </source>
</evidence>
<feature type="domain" description="MacB-like periplasmic core" evidence="8">
    <location>
        <begin position="20"/>
        <end position="254"/>
    </location>
</feature>
<dbReference type="OrthoDB" id="1451596at2"/>
<keyword evidence="5 6" id="KW-0472">Membrane</keyword>
<evidence type="ECO:0000256" key="1">
    <source>
        <dbReference type="ARBA" id="ARBA00004651"/>
    </source>
</evidence>
<feature type="transmembrane region" description="Helical" evidence="6">
    <location>
        <begin position="758"/>
        <end position="778"/>
    </location>
</feature>
<dbReference type="AlphaFoldDB" id="A0A173MA05"/>
<dbReference type="GO" id="GO:0022857">
    <property type="term" value="F:transmembrane transporter activity"/>
    <property type="evidence" value="ECO:0007669"/>
    <property type="project" value="TreeGrafter"/>
</dbReference>
<feature type="domain" description="ABC3 transporter permease C-terminal" evidence="7">
    <location>
        <begin position="675"/>
        <end position="783"/>
    </location>
</feature>
<dbReference type="RefSeq" id="WP_076381678.1">
    <property type="nucleotide sequence ID" value="NZ_AP017422.1"/>
</dbReference>
<dbReference type="KEGG" id="fln:FLA_0355"/>
<sequence length="798" mass="88972">MFKSYFIATLRNIRNNKFYSFINITGLTTGLVAGLFILLWVQDEYSFNTFHKQQRNIYRISINGGGITTPQLFNYIIAPAATFAKNELPEVRNAVRIMPVGNTPFIYKDKSFLENDVAFADPTLFSVFDFPLIAGNPRQPFTDDASIVISRSVANRYFGKENPIGKMVIVGKNESFHVSGVINDMPGNSDIHYDVVLPLSRFNRLAYQEGHTSYNNTTRIASMDADWHSFNFATYLLLKPETDITALEKKLQQIHERNKPDDAPVPYLVQPIAKMHLYTADGNNAGIKTVRIFSVVALLILLVACINYINLSTARAMLRAREVSLRKIIGANRWQLFIQFLAEVTLLFVLATLLAIVLMFLLLPLYNNLAGKQLSLSLSNKQVWLTISAALLGTLVSAGIYPALLLSSFQPIQALQGKLAAGIGNVAFRRTLVVMQFSVSVILIISTLVIGKQLHYIYSRDLGYNKENIIRFPMRDNIPAHYETVKAQLLQQPGVLGVTRTDADFISYEGWTGDNEWEGKPANSTLYIHPVNIDETTIPFFHMQMAQGSNFTGAVADSTHFIINEAAARAMNMKDAVGKPLRIRKVKGTITGVVKDFHYTSMRKQIEPLVFTCQPSAFWQLAIKTNNAQAPQAIAAAEKIWKQYNSQVPFNFHFMDEDFNRLYNAEQKVGGLSRLFAIITIILSCLGLLGLATYSAQVKTKEIGIRKVLGASLASIIQLLTGEFIMLVLLSLLIAVPLAWYAMSKWLNDFAYHASIDWSIFAIAGISAIAIAFITVSVQSCRAALANPVNSLKNNEGR</sequence>
<dbReference type="PANTHER" id="PTHR30572">
    <property type="entry name" value="MEMBRANE COMPONENT OF TRANSPORTER-RELATED"/>
    <property type="match status" value="1"/>
</dbReference>
<feature type="transmembrane region" description="Helical" evidence="6">
    <location>
        <begin position="675"/>
        <end position="696"/>
    </location>
</feature>
<evidence type="ECO:0000256" key="4">
    <source>
        <dbReference type="ARBA" id="ARBA00022989"/>
    </source>
</evidence>
<dbReference type="STRING" id="477680.SAMN05421788_11094"/>
<keyword evidence="4 6" id="KW-1133">Transmembrane helix</keyword>
<proteinExistence type="predicted"/>
<dbReference type="Proteomes" id="UP000186917">
    <property type="component" value="Unassembled WGS sequence"/>
</dbReference>
<feature type="domain" description="MacB-like periplasmic core" evidence="8">
    <location>
        <begin position="441"/>
        <end position="635"/>
    </location>
</feature>
<dbReference type="InterPro" id="IPR003838">
    <property type="entry name" value="ABC3_permease_C"/>
</dbReference>
<keyword evidence="3 6" id="KW-0812">Transmembrane</keyword>
<dbReference type="GO" id="GO:0005886">
    <property type="term" value="C:plasma membrane"/>
    <property type="evidence" value="ECO:0007669"/>
    <property type="project" value="UniProtKB-SubCell"/>
</dbReference>
<name>A0A173MA05_9BACT</name>
<protein>
    <submittedName>
        <fullName evidence="9">Putative ABC transport system permease protein</fullName>
    </submittedName>
</protein>
<keyword evidence="10" id="KW-1185">Reference proteome</keyword>
<feature type="transmembrane region" description="Helical" evidence="6">
    <location>
        <begin position="21"/>
        <end position="41"/>
    </location>
</feature>
<reference evidence="10" key="1">
    <citation type="submission" date="2017-01" db="EMBL/GenBank/DDBJ databases">
        <authorList>
            <person name="Varghese N."/>
            <person name="Submissions S."/>
        </authorList>
    </citation>
    <scope>NUCLEOTIDE SEQUENCE [LARGE SCALE GENOMIC DNA]</scope>
    <source>
        <strain evidence="10">DSM 21054</strain>
    </source>
</reference>
<comment type="subcellular location">
    <subcellularLocation>
        <location evidence="1">Cell membrane</location>
        <topology evidence="1">Multi-pass membrane protein</topology>
    </subcellularLocation>
</comment>
<evidence type="ECO:0000259" key="8">
    <source>
        <dbReference type="Pfam" id="PF12704"/>
    </source>
</evidence>